<comment type="function">
    <text evidence="6">Cell division inhibitor that blocks the formation of polar Z ring septums. Rapidly oscillates between the poles of the cell to destabilize FtsZ filaments that have formed before they mature into polar Z rings. Prevents FtsZ polymerization.</text>
</comment>
<dbReference type="AlphaFoldDB" id="A0A3A9KEH4"/>
<dbReference type="InterPro" id="IPR055219">
    <property type="entry name" value="MinC_N_1"/>
</dbReference>
<organism evidence="9 10">
    <name type="scientific">Salipaludibacillus neizhouensis</name>
    <dbReference type="NCBI Taxonomy" id="885475"/>
    <lineage>
        <taxon>Bacteria</taxon>
        <taxon>Bacillati</taxon>
        <taxon>Bacillota</taxon>
        <taxon>Bacilli</taxon>
        <taxon>Bacillales</taxon>
        <taxon>Bacillaceae</taxon>
    </lineage>
</organism>
<evidence type="ECO:0000256" key="6">
    <source>
        <dbReference type="HAMAP-Rule" id="MF_00267"/>
    </source>
</evidence>
<dbReference type="PANTHER" id="PTHR34108:SF1">
    <property type="entry name" value="SEPTUM SITE-DETERMINING PROTEIN MINC"/>
    <property type="match status" value="1"/>
</dbReference>
<dbReference type="Gene3D" id="2.160.20.70">
    <property type="match status" value="1"/>
</dbReference>
<dbReference type="InterPro" id="IPR016098">
    <property type="entry name" value="CAP/MinC_C"/>
</dbReference>
<dbReference type="Pfam" id="PF03775">
    <property type="entry name" value="MinC_C"/>
    <property type="match status" value="1"/>
</dbReference>
<accession>A0A3A9KEH4</accession>
<dbReference type="Pfam" id="PF22642">
    <property type="entry name" value="MinC_N_1"/>
    <property type="match status" value="1"/>
</dbReference>
<evidence type="ECO:0000313" key="10">
    <source>
        <dbReference type="Proteomes" id="UP000281498"/>
    </source>
</evidence>
<dbReference type="PANTHER" id="PTHR34108">
    <property type="entry name" value="SEPTUM SITE-DETERMINING PROTEIN MINC"/>
    <property type="match status" value="1"/>
</dbReference>
<comment type="subunit">
    <text evidence="5 6">Interacts with MinD and FtsZ.</text>
</comment>
<dbReference type="Gene3D" id="3.30.160.540">
    <property type="match status" value="1"/>
</dbReference>
<dbReference type="OrthoDB" id="9790810at2"/>
<comment type="similarity">
    <text evidence="1 6">Belongs to the MinC family.</text>
</comment>
<protein>
    <recommendedName>
        <fullName evidence="6">Probable septum site-determining protein MinC</fullName>
    </recommendedName>
</protein>
<dbReference type="SUPFAM" id="SSF63848">
    <property type="entry name" value="Cell-division inhibitor MinC, C-terminal domain"/>
    <property type="match status" value="1"/>
</dbReference>
<dbReference type="Proteomes" id="UP000281498">
    <property type="component" value="Unassembled WGS sequence"/>
</dbReference>
<evidence type="ECO:0000256" key="2">
    <source>
        <dbReference type="ARBA" id="ARBA00022618"/>
    </source>
</evidence>
<proteinExistence type="inferred from homology"/>
<name>A0A3A9KEH4_9BACI</name>
<evidence type="ECO:0000256" key="4">
    <source>
        <dbReference type="ARBA" id="ARBA00023306"/>
    </source>
</evidence>
<comment type="caution">
    <text evidence="9">The sequence shown here is derived from an EMBL/GenBank/DDBJ whole genome shotgun (WGS) entry which is preliminary data.</text>
</comment>
<dbReference type="GO" id="GO:1901891">
    <property type="term" value="P:regulation of cell septum assembly"/>
    <property type="evidence" value="ECO:0007669"/>
    <property type="project" value="InterPro"/>
</dbReference>
<dbReference type="RefSeq" id="WP_110935019.1">
    <property type="nucleotide sequence ID" value="NZ_KZ614146.1"/>
</dbReference>
<feature type="domain" description="Septum formation inhibitor MinC C-terminal" evidence="7">
    <location>
        <begin position="112"/>
        <end position="208"/>
    </location>
</feature>
<dbReference type="HAMAP" id="MF_00267">
    <property type="entry name" value="MinC"/>
    <property type="match status" value="1"/>
</dbReference>
<evidence type="ECO:0000256" key="1">
    <source>
        <dbReference type="ARBA" id="ARBA00006291"/>
    </source>
</evidence>
<keyword evidence="10" id="KW-1185">Reference proteome</keyword>
<dbReference type="GO" id="GO:0000917">
    <property type="term" value="P:division septum assembly"/>
    <property type="evidence" value="ECO:0007669"/>
    <property type="project" value="UniProtKB-KW"/>
</dbReference>
<dbReference type="InterPro" id="IPR005526">
    <property type="entry name" value="Septum_form_inhib_MinC_C"/>
</dbReference>
<feature type="domain" description="Septum site-determining protein MinC N-terminal" evidence="8">
    <location>
        <begin position="10"/>
        <end position="88"/>
    </location>
</feature>
<evidence type="ECO:0000256" key="3">
    <source>
        <dbReference type="ARBA" id="ARBA00023210"/>
    </source>
</evidence>
<dbReference type="EMBL" id="PDOE01000010">
    <property type="protein sequence ID" value="RKL65905.1"/>
    <property type="molecule type" value="Genomic_DNA"/>
</dbReference>
<sequence>MPNTSKKQFVVIKGTKDGLTFLLDDQCTLDHLKEELKDKLSERPETLSPSQGPIKAKIVIGTRYLNLEQEKELESLFSQEMNVRIEAIESEVISKVKAEEIRQLQQINRIVTVVRSGQVLEVKGDLLLIGDVNPGATVKATGSIYIMGKLRGIAHAGYLGEDQAVICASTMEPTQLRVASIIRRPPEDDEELQSNIECAYVNDDKEMVLDKLLKLRKIRPTLSMDI</sequence>
<dbReference type="GO" id="GO:0000902">
    <property type="term" value="P:cell morphogenesis"/>
    <property type="evidence" value="ECO:0007669"/>
    <property type="project" value="InterPro"/>
</dbReference>
<evidence type="ECO:0000259" key="8">
    <source>
        <dbReference type="Pfam" id="PF22642"/>
    </source>
</evidence>
<evidence type="ECO:0000259" key="7">
    <source>
        <dbReference type="Pfam" id="PF03775"/>
    </source>
</evidence>
<evidence type="ECO:0000256" key="5">
    <source>
        <dbReference type="ARBA" id="ARBA00046874"/>
    </source>
</evidence>
<evidence type="ECO:0000313" key="9">
    <source>
        <dbReference type="EMBL" id="RKL65905.1"/>
    </source>
</evidence>
<reference evidence="9 10" key="1">
    <citation type="submission" date="2017-10" db="EMBL/GenBank/DDBJ databases">
        <title>Bacillus sp. nov., a halophilic bacterium isolated from a Keqin Lake.</title>
        <authorList>
            <person name="Wang H."/>
        </authorList>
    </citation>
    <scope>NUCLEOTIDE SEQUENCE [LARGE SCALE GENOMIC DNA]</scope>
    <source>
        <strain evidence="9 10">KCTC 13187</strain>
    </source>
</reference>
<keyword evidence="4 6" id="KW-0131">Cell cycle</keyword>
<dbReference type="InterPro" id="IPR036145">
    <property type="entry name" value="MinC_C_sf"/>
</dbReference>
<dbReference type="InterPro" id="IPR013033">
    <property type="entry name" value="MinC"/>
</dbReference>
<gene>
    <name evidence="6" type="primary">minC</name>
    <name evidence="9" type="ORF">CR203_17680</name>
</gene>
<keyword evidence="2 6" id="KW-0132">Cell division</keyword>
<dbReference type="NCBIfam" id="TIGR01222">
    <property type="entry name" value="minC"/>
    <property type="match status" value="1"/>
</dbReference>
<keyword evidence="3 6" id="KW-0717">Septation</keyword>